<name>A0A1M6YJA4_9FIRM</name>
<feature type="transmembrane region" description="Helical" evidence="1">
    <location>
        <begin position="7"/>
        <end position="26"/>
    </location>
</feature>
<evidence type="ECO:0000313" key="2">
    <source>
        <dbReference type="EMBL" id="SHL18099.1"/>
    </source>
</evidence>
<reference evidence="2 3" key="1">
    <citation type="submission" date="2016-11" db="EMBL/GenBank/DDBJ databases">
        <authorList>
            <person name="Jaros S."/>
            <person name="Januszkiewicz K."/>
            <person name="Wedrychowicz H."/>
        </authorList>
    </citation>
    <scope>NUCLEOTIDE SEQUENCE [LARGE SCALE GENOMIC DNA]</scope>
    <source>
        <strain evidence="2 3">DSM 14214</strain>
    </source>
</reference>
<sequence>MSRKERTLSVLKGLVMAVGGIFLLILENMWFQEQERGAAGSIRIEGFLVVVGLALLILGAAFLWDGCRRNKKSAPKEMILTACPYCGANVQGREQNCQICGKNMYEKNI</sequence>
<accession>A0A1M6YJA4</accession>
<proteinExistence type="predicted"/>
<evidence type="ECO:0000313" key="3">
    <source>
        <dbReference type="Proteomes" id="UP000183975"/>
    </source>
</evidence>
<dbReference type="EMBL" id="FRAH01000075">
    <property type="protein sequence ID" value="SHL18099.1"/>
    <property type="molecule type" value="Genomic_DNA"/>
</dbReference>
<dbReference type="Proteomes" id="UP000183975">
    <property type="component" value="Unassembled WGS sequence"/>
</dbReference>
<keyword evidence="3" id="KW-1185">Reference proteome</keyword>
<keyword evidence="1" id="KW-1133">Transmembrane helix</keyword>
<feature type="transmembrane region" description="Helical" evidence="1">
    <location>
        <begin position="46"/>
        <end position="64"/>
    </location>
</feature>
<gene>
    <name evidence="2" type="ORF">SAMN02745138_03012</name>
</gene>
<organism evidence="2 3">
    <name type="scientific">Anaerotignum lactatifermentans DSM 14214</name>
    <dbReference type="NCBI Taxonomy" id="1121323"/>
    <lineage>
        <taxon>Bacteria</taxon>
        <taxon>Bacillati</taxon>
        <taxon>Bacillota</taxon>
        <taxon>Clostridia</taxon>
        <taxon>Lachnospirales</taxon>
        <taxon>Anaerotignaceae</taxon>
        <taxon>Anaerotignum</taxon>
    </lineage>
</organism>
<keyword evidence="1" id="KW-0472">Membrane</keyword>
<protein>
    <recommendedName>
        <fullName evidence="4">Zinc-ribbon domain-containing protein</fullName>
    </recommendedName>
</protein>
<keyword evidence="1" id="KW-0812">Transmembrane</keyword>
<dbReference type="RefSeq" id="WP_072853137.1">
    <property type="nucleotide sequence ID" value="NZ_FRAH01000075.1"/>
</dbReference>
<dbReference type="AlphaFoldDB" id="A0A1M6YJA4"/>
<evidence type="ECO:0000256" key="1">
    <source>
        <dbReference type="SAM" id="Phobius"/>
    </source>
</evidence>
<evidence type="ECO:0008006" key="4">
    <source>
        <dbReference type="Google" id="ProtNLM"/>
    </source>
</evidence>
<dbReference type="OrthoDB" id="9777685at2"/>